<sequence>MLQRKLSPYVKLKFALLLFSTSALSQEVCNATFDINIKENNNRISVLYKTRDNVELIKLAAYYSASRAFDGEGSEVKRTDDGHIAIDNSSETGSKLSLKPLNSTFNATYAPYVNLGKKHGLHLYSITPIQVKFKHQAHWSSVASNCIHYFAEDALHGYKYKVDDSNAFVVLDFNAKGVVEKSINKFNFIFNEATPKWIEGLVRRNFPLLFYFYKKNLKSGGNYRFNILVSFERSEYPFYDGGVHDNSTFLFRFGGEQYLDYDESLANEILDFIAHEVFHSWTTNHSSQAAWLKEGAADYAANIARFRLKMIDESVFLIRNNQQKLSCLLGYSHRVIPNQFDWQGRYSCGHAFLSNLIGDANFFRYWRSQLKNSGSSDADYFINYISIKNRNAVKLLTGDAAELVPEQIADGFNNLIGEVFVNEMMSSEVIRTTVFEHLMLSACNGQISFETRHQQVRMYYQDSCLPDFKNATGYIQKLNGIDIRNSGYQLLESYFSSCETKKFILVEGDGFSAQLPCKIAPHIVGSVHFKKVQANNLTGQ</sequence>
<feature type="chain" id="PRO_5046203388" description="Peptidase M61 catalytic domain-containing protein" evidence="1">
    <location>
        <begin position="26"/>
        <end position="540"/>
    </location>
</feature>
<dbReference type="RefSeq" id="WP_377125036.1">
    <property type="nucleotide sequence ID" value="NZ_JBHRSD010000023.1"/>
</dbReference>
<dbReference type="InterPro" id="IPR027268">
    <property type="entry name" value="Peptidase_M4/M1_CTD_sf"/>
</dbReference>
<evidence type="ECO:0000313" key="3">
    <source>
        <dbReference type="Proteomes" id="UP001595453"/>
    </source>
</evidence>
<evidence type="ECO:0000256" key="1">
    <source>
        <dbReference type="SAM" id="SignalP"/>
    </source>
</evidence>
<proteinExistence type="predicted"/>
<dbReference type="EMBL" id="JBHRSD010000023">
    <property type="protein sequence ID" value="MFC3033494.1"/>
    <property type="molecule type" value="Genomic_DNA"/>
</dbReference>
<dbReference type="SUPFAM" id="SSF55486">
    <property type="entry name" value="Metalloproteases ('zincins'), catalytic domain"/>
    <property type="match status" value="1"/>
</dbReference>
<name>A0ABV7CLE9_9GAMM</name>
<reference evidence="3" key="1">
    <citation type="journal article" date="2019" name="Int. J. Syst. Evol. Microbiol.">
        <title>The Global Catalogue of Microorganisms (GCM) 10K type strain sequencing project: providing services to taxonomists for standard genome sequencing and annotation.</title>
        <authorList>
            <consortium name="The Broad Institute Genomics Platform"/>
            <consortium name="The Broad Institute Genome Sequencing Center for Infectious Disease"/>
            <person name="Wu L."/>
            <person name="Ma J."/>
        </authorList>
    </citation>
    <scope>NUCLEOTIDE SEQUENCE [LARGE SCALE GENOMIC DNA]</scope>
    <source>
        <strain evidence="3">KCTC 42730</strain>
    </source>
</reference>
<gene>
    <name evidence="2" type="ORF">ACFOEE_13280</name>
</gene>
<organism evidence="2 3">
    <name type="scientific">Pseudoalteromonas fenneropenaei</name>
    <dbReference type="NCBI Taxonomy" id="1737459"/>
    <lineage>
        <taxon>Bacteria</taxon>
        <taxon>Pseudomonadati</taxon>
        <taxon>Pseudomonadota</taxon>
        <taxon>Gammaproteobacteria</taxon>
        <taxon>Alteromonadales</taxon>
        <taxon>Pseudoalteromonadaceae</taxon>
        <taxon>Pseudoalteromonas</taxon>
    </lineage>
</organism>
<protein>
    <recommendedName>
        <fullName evidence="4">Peptidase M61 catalytic domain-containing protein</fullName>
    </recommendedName>
</protein>
<keyword evidence="1" id="KW-0732">Signal</keyword>
<evidence type="ECO:0000313" key="2">
    <source>
        <dbReference type="EMBL" id="MFC3033494.1"/>
    </source>
</evidence>
<keyword evidence="3" id="KW-1185">Reference proteome</keyword>
<dbReference type="Proteomes" id="UP001595453">
    <property type="component" value="Unassembled WGS sequence"/>
</dbReference>
<dbReference type="Gene3D" id="1.10.390.10">
    <property type="entry name" value="Neutral Protease Domain 2"/>
    <property type="match status" value="1"/>
</dbReference>
<feature type="signal peptide" evidence="1">
    <location>
        <begin position="1"/>
        <end position="25"/>
    </location>
</feature>
<evidence type="ECO:0008006" key="4">
    <source>
        <dbReference type="Google" id="ProtNLM"/>
    </source>
</evidence>
<accession>A0ABV7CLE9</accession>
<comment type="caution">
    <text evidence="2">The sequence shown here is derived from an EMBL/GenBank/DDBJ whole genome shotgun (WGS) entry which is preliminary data.</text>
</comment>